<comment type="caution">
    <text evidence="1">The sequence shown here is derived from an EMBL/GenBank/DDBJ whole genome shotgun (WGS) entry which is preliminary data.</text>
</comment>
<accession>A0ABQ6IWT0</accession>
<protein>
    <submittedName>
        <fullName evidence="1">Uncharacterized protein</fullName>
    </submittedName>
</protein>
<evidence type="ECO:0000313" key="1">
    <source>
        <dbReference type="EMBL" id="GMA42417.1"/>
    </source>
</evidence>
<reference evidence="2" key="1">
    <citation type="journal article" date="2019" name="Int. J. Syst. Evol. Microbiol.">
        <title>The Global Catalogue of Microorganisms (GCM) 10K type strain sequencing project: providing services to taxonomists for standard genome sequencing and annotation.</title>
        <authorList>
            <consortium name="The Broad Institute Genomics Platform"/>
            <consortium name="The Broad Institute Genome Sequencing Center for Infectious Disease"/>
            <person name="Wu L."/>
            <person name="Ma J."/>
        </authorList>
    </citation>
    <scope>NUCLEOTIDE SEQUENCE [LARGE SCALE GENOMIC DNA]</scope>
    <source>
        <strain evidence="2">NBRC 113072</strain>
    </source>
</reference>
<name>A0ABQ6IWT0_9MICO</name>
<keyword evidence="2" id="KW-1185">Reference proteome</keyword>
<dbReference type="EMBL" id="BSUO01000002">
    <property type="protein sequence ID" value="GMA42417.1"/>
    <property type="molecule type" value="Genomic_DNA"/>
</dbReference>
<gene>
    <name evidence="1" type="ORF">GCM10025883_44620</name>
</gene>
<dbReference type="Proteomes" id="UP001157126">
    <property type="component" value="Unassembled WGS sequence"/>
</dbReference>
<proteinExistence type="predicted"/>
<dbReference type="RefSeq" id="WP_284306031.1">
    <property type="nucleotide sequence ID" value="NZ_BSUO01000002.1"/>
</dbReference>
<evidence type="ECO:0000313" key="2">
    <source>
        <dbReference type="Proteomes" id="UP001157126"/>
    </source>
</evidence>
<organism evidence="1 2">
    <name type="scientific">Mobilicoccus caccae</name>
    <dbReference type="NCBI Taxonomy" id="1859295"/>
    <lineage>
        <taxon>Bacteria</taxon>
        <taxon>Bacillati</taxon>
        <taxon>Actinomycetota</taxon>
        <taxon>Actinomycetes</taxon>
        <taxon>Micrococcales</taxon>
        <taxon>Dermatophilaceae</taxon>
        <taxon>Mobilicoccus</taxon>
    </lineage>
</organism>
<sequence length="46" mass="5355">MDRCEFCGVHGCDWTRHEEARAEVRLWAMGKHPDHPGVIDPEHVED</sequence>